<protein>
    <submittedName>
        <fullName evidence="2">Uncharacterized protein</fullName>
    </submittedName>
</protein>
<organism evidence="2 3">
    <name type="scientific">Athelia psychrophila</name>
    <dbReference type="NCBI Taxonomy" id="1759441"/>
    <lineage>
        <taxon>Eukaryota</taxon>
        <taxon>Fungi</taxon>
        <taxon>Dikarya</taxon>
        <taxon>Basidiomycota</taxon>
        <taxon>Agaricomycotina</taxon>
        <taxon>Agaricomycetes</taxon>
        <taxon>Agaricomycetidae</taxon>
        <taxon>Atheliales</taxon>
        <taxon>Atheliaceae</taxon>
        <taxon>Athelia</taxon>
    </lineage>
</organism>
<accession>A0A166USJ5</accession>
<name>A0A166USJ5_9AGAM</name>
<dbReference type="EMBL" id="KV417487">
    <property type="protein sequence ID" value="KZP31980.1"/>
    <property type="molecule type" value="Genomic_DNA"/>
</dbReference>
<dbReference type="AlphaFoldDB" id="A0A166USJ5"/>
<evidence type="ECO:0000256" key="1">
    <source>
        <dbReference type="SAM" id="MobiDB-lite"/>
    </source>
</evidence>
<feature type="region of interest" description="Disordered" evidence="1">
    <location>
        <begin position="67"/>
        <end position="96"/>
    </location>
</feature>
<keyword evidence="3" id="KW-1185">Reference proteome</keyword>
<evidence type="ECO:0000313" key="3">
    <source>
        <dbReference type="Proteomes" id="UP000076532"/>
    </source>
</evidence>
<evidence type="ECO:0000313" key="2">
    <source>
        <dbReference type="EMBL" id="KZP31980.1"/>
    </source>
</evidence>
<dbReference type="Proteomes" id="UP000076532">
    <property type="component" value="Unassembled WGS sequence"/>
</dbReference>
<gene>
    <name evidence="2" type="ORF">FIBSPDRAFT_882850</name>
</gene>
<proteinExistence type="predicted"/>
<reference evidence="2 3" key="1">
    <citation type="journal article" date="2016" name="Mol. Biol. Evol.">
        <title>Comparative Genomics of Early-Diverging Mushroom-Forming Fungi Provides Insights into the Origins of Lignocellulose Decay Capabilities.</title>
        <authorList>
            <person name="Nagy L.G."/>
            <person name="Riley R."/>
            <person name="Tritt A."/>
            <person name="Adam C."/>
            <person name="Daum C."/>
            <person name="Floudas D."/>
            <person name="Sun H."/>
            <person name="Yadav J.S."/>
            <person name="Pangilinan J."/>
            <person name="Larsson K.H."/>
            <person name="Matsuura K."/>
            <person name="Barry K."/>
            <person name="Labutti K."/>
            <person name="Kuo R."/>
            <person name="Ohm R.A."/>
            <person name="Bhattacharya S.S."/>
            <person name="Shirouzu T."/>
            <person name="Yoshinaga Y."/>
            <person name="Martin F.M."/>
            <person name="Grigoriev I.V."/>
            <person name="Hibbett D.S."/>
        </authorList>
    </citation>
    <scope>NUCLEOTIDE SEQUENCE [LARGE SCALE GENOMIC DNA]</scope>
    <source>
        <strain evidence="2 3">CBS 109695</strain>
    </source>
</reference>
<sequence length="268" mass="28984">MSNMKIESVFEKLVCVDDCILNIISPFFRWSGDSRRSRSVIWNADSSAGLPRCRTWDRDFWGFYPADSERDESGNDDDDDSRVTSSSNYQRSCTDKVPTSIGTATAALPLQVRGLGRAVRFKGASGGSANTVAAVAIVATTVTSSQTVLNRPVLQPGGTPLSLHALLAPAPVPALPVTGQVVASHAGTAAVARPVARHTSSPVGHRELATSAAVPKTWGTGRYTHIDGYRARQRNSYWVIKPVTCKALGLWARVRDIYGGIRKEERKM</sequence>